<dbReference type="EMBL" id="DF968407">
    <property type="protein sequence ID" value="GAP52085.1"/>
    <property type="molecule type" value="Genomic_DNA"/>
</dbReference>
<protein>
    <submittedName>
        <fullName evidence="2">Anchored repeat ABC transporter, substrate-binding protein</fullName>
    </submittedName>
</protein>
<proteinExistence type="predicted"/>
<feature type="region of interest" description="Disordered" evidence="1">
    <location>
        <begin position="24"/>
        <end position="43"/>
    </location>
</feature>
<feature type="compositionally biased region" description="Basic and acidic residues" evidence="1">
    <location>
        <begin position="69"/>
        <end position="79"/>
    </location>
</feature>
<dbReference type="AlphaFoldDB" id="A0A0K8PVX8"/>
<feature type="compositionally biased region" description="Basic and acidic residues" evidence="1">
    <location>
        <begin position="103"/>
        <end position="122"/>
    </location>
</feature>
<reference evidence="2" key="1">
    <citation type="journal article" date="2015" name="Genome Announc.">
        <title>Draft Genome Sequence of Thiostrepton-Producing Streptomyces azureus ATCC 14921.</title>
        <authorList>
            <person name="Sakihara K."/>
            <person name="Maeda J."/>
            <person name="Tashiro K."/>
            <person name="Fujino Y."/>
            <person name="Kuhara S."/>
            <person name="Ohshima T."/>
            <person name="Ogata S."/>
            <person name="Doi K."/>
        </authorList>
    </citation>
    <scope>NUCLEOTIDE SEQUENCE [LARGE SCALE GENOMIC DNA]</scope>
    <source>
        <strain evidence="2">ATCC14921</strain>
    </source>
</reference>
<dbReference type="PATRIC" id="fig|146537.3.peg.7318"/>
<evidence type="ECO:0000256" key="1">
    <source>
        <dbReference type="SAM" id="MobiDB-lite"/>
    </source>
</evidence>
<name>A0A0K8PVX8_STRAJ</name>
<sequence>MRMGVRGALVGAGHADVTLKAAKREVSLRSDDPKTGEREHHAADEVVVSVPDKAKNTVPKEDAYRFLGKVERHPDERPTRPMSVPLLPGRVGGRSASAVSCRSRTEDRCVPVDGAGEDRKEP</sequence>
<accession>A0A0K8PVX8</accession>
<evidence type="ECO:0000313" key="3">
    <source>
        <dbReference type="Proteomes" id="UP000053859"/>
    </source>
</evidence>
<organism evidence="2 3">
    <name type="scientific">Streptomyces azureus</name>
    <dbReference type="NCBI Taxonomy" id="146537"/>
    <lineage>
        <taxon>Bacteria</taxon>
        <taxon>Bacillati</taxon>
        <taxon>Actinomycetota</taxon>
        <taxon>Actinomycetes</taxon>
        <taxon>Kitasatosporales</taxon>
        <taxon>Streptomycetaceae</taxon>
        <taxon>Streptomyces</taxon>
    </lineage>
</organism>
<feature type="region of interest" description="Disordered" evidence="1">
    <location>
        <begin position="69"/>
        <end position="122"/>
    </location>
</feature>
<gene>
    <name evidence="2" type="ORF">SAZU_6958</name>
</gene>
<evidence type="ECO:0000313" key="2">
    <source>
        <dbReference type="EMBL" id="GAP52085.1"/>
    </source>
</evidence>
<keyword evidence="3" id="KW-1185">Reference proteome</keyword>
<dbReference type="Proteomes" id="UP000053859">
    <property type="component" value="Unassembled WGS sequence"/>
</dbReference>